<dbReference type="InterPro" id="IPR029058">
    <property type="entry name" value="AB_hydrolase_fold"/>
</dbReference>
<comment type="caution">
    <text evidence="4">The sequence shown here is derived from an EMBL/GenBank/DDBJ whole genome shotgun (WGS) entry which is preliminary data.</text>
</comment>
<accession>A0A8H3E491</accession>
<dbReference type="PANTHER" id="PTHR33630">
    <property type="entry name" value="CUTINASE RV1984C-RELATED-RELATED"/>
    <property type="match status" value="1"/>
</dbReference>
<dbReference type="SMART" id="SM01110">
    <property type="entry name" value="Cutinase"/>
    <property type="match status" value="1"/>
</dbReference>
<keyword evidence="2" id="KW-1015">Disulfide bond</keyword>
<dbReference type="EMBL" id="CAJNJQ010002106">
    <property type="protein sequence ID" value="CAE7161526.1"/>
    <property type="molecule type" value="Genomic_DNA"/>
</dbReference>
<evidence type="ECO:0000256" key="1">
    <source>
        <dbReference type="ARBA" id="ARBA00022801"/>
    </source>
</evidence>
<dbReference type="AlphaFoldDB" id="A0A8H3E491"/>
<evidence type="ECO:0000256" key="3">
    <source>
        <dbReference type="SAM" id="SignalP"/>
    </source>
</evidence>
<feature type="signal peptide" evidence="3">
    <location>
        <begin position="1"/>
        <end position="18"/>
    </location>
</feature>
<dbReference type="InterPro" id="IPR000675">
    <property type="entry name" value="Cutinase/axe"/>
</dbReference>
<dbReference type="PANTHER" id="PTHR33630:SF9">
    <property type="entry name" value="CUTINASE 4"/>
    <property type="match status" value="1"/>
</dbReference>
<reference evidence="4" key="1">
    <citation type="submission" date="2021-01" db="EMBL/GenBank/DDBJ databases">
        <authorList>
            <person name="Kaushik A."/>
        </authorList>
    </citation>
    <scope>NUCLEOTIDE SEQUENCE</scope>
    <source>
        <strain evidence="4">AG5</strain>
    </source>
</reference>
<evidence type="ECO:0000313" key="5">
    <source>
        <dbReference type="Proteomes" id="UP000663827"/>
    </source>
</evidence>
<evidence type="ECO:0000313" key="4">
    <source>
        <dbReference type="EMBL" id="CAE7161526.1"/>
    </source>
</evidence>
<dbReference type="Proteomes" id="UP000663827">
    <property type="component" value="Unassembled WGS sequence"/>
</dbReference>
<evidence type="ECO:0000256" key="2">
    <source>
        <dbReference type="ARBA" id="ARBA00023157"/>
    </source>
</evidence>
<organism evidence="4 5">
    <name type="scientific">Rhizoctonia solani</name>
    <dbReference type="NCBI Taxonomy" id="456999"/>
    <lineage>
        <taxon>Eukaryota</taxon>
        <taxon>Fungi</taxon>
        <taxon>Dikarya</taxon>
        <taxon>Basidiomycota</taxon>
        <taxon>Agaricomycotina</taxon>
        <taxon>Agaricomycetes</taxon>
        <taxon>Cantharellales</taxon>
        <taxon>Ceratobasidiaceae</taxon>
        <taxon>Rhizoctonia</taxon>
    </lineage>
</organism>
<keyword evidence="3" id="KW-0732">Signal</keyword>
<protein>
    <recommendedName>
        <fullName evidence="6">Cutinase</fullName>
    </recommendedName>
</protein>
<proteinExistence type="predicted"/>
<name>A0A8H3E491_9AGAM</name>
<gene>
    <name evidence="4" type="ORF">RDB_LOCUS100247</name>
</gene>
<feature type="chain" id="PRO_5034790597" description="Cutinase" evidence="3">
    <location>
        <begin position="19"/>
        <end position="209"/>
    </location>
</feature>
<sequence length="209" mass="22262">MFFKHFVASLFLTGIALGAPVQLEDSQSCSEVQLVHAAGTFEIGLGLVGTPLARALASRIPGATSHAIIYNTAPEYLATVQDGARKTEQYLAEQSALCPAQRFILSGYSKGSMVLHETNLSDDLKSKVFAILAFGDPYRKYKADNTWPINSSSISSNPRYGSSPSQNVASFCNSGDTFCDPTGASLEAHLAYPKDGSIEVAADFAKARA</sequence>
<dbReference type="GO" id="GO:0052689">
    <property type="term" value="F:carboxylic ester hydrolase activity"/>
    <property type="evidence" value="ECO:0007669"/>
    <property type="project" value="UniProtKB-ARBA"/>
</dbReference>
<dbReference type="Pfam" id="PF01083">
    <property type="entry name" value="Cutinase"/>
    <property type="match status" value="1"/>
</dbReference>
<dbReference type="Gene3D" id="3.40.50.1820">
    <property type="entry name" value="alpha/beta hydrolase"/>
    <property type="match status" value="1"/>
</dbReference>
<dbReference type="SUPFAM" id="SSF53474">
    <property type="entry name" value="alpha/beta-Hydrolases"/>
    <property type="match status" value="1"/>
</dbReference>
<keyword evidence="1" id="KW-0378">Hydrolase</keyword>
<evidence type="ECO:0008006" key="6">
    <source>
        <dbReference type="Google" id="ProtNLM"/>
    </source>
</evidence>